<feature type="region of interest" description="Disordered" evidence="1">
    <location>
        <begin position="22"/>
        <end position="75"/>
    </location>
</feature>
<sequence>MQSRVEATVISALASAHGIEYASSGTVAPETSPTPPPHTTNRAKDASADVMELPSGRGPLSVVRGCRDQPRTTIP</sequence>
<evidence type="ECO:0000313" key="3">
    <source>
        <dbReference type="Proteomes" id="UP000584670"/>
    </source>
</evidence>
<protein>
    <submittedName>
        <fullName evidence="2">Uncharacterized protein</fullName>
    </submittedName>
</protein>
<proteinExistence type="predicted"/>
<accession>A0A7X1J416</accession>
<dbReference type="EMBL" id="JACMSF010000013">
    <property type="protein sequence ID" value="MBC2902807.1"/>
    <property type="molecule type" value="Genomic_DNA"/>
</dbReference>
<dbReference type="AlphaFoldDB" id="A0A7X1J416"/>
<keyword evidence="3" id="KW-1185">Reference proteome</keyword>
<evidence type="ECO:0000256" key="1">
    <source>
        <dbReference type="SAM" id="MobiDB-lite"/>
    </source>
</evidence>
<name>A0A7X1J416_9ACTN</name>
<feature type="compositionally biased region" description="Basic and acidic residues" evidence="1">
    <location>
        <begin position="65"/>
        <end position="75"/>
    </location>
</feature>
<dbReference type="Proteomes" id="UP000584670">
    <property type="component" value="Unassembled WGS sequence"/>
</dbReference>
<reference evidence="2 3" key="1">
    <citation type="submission" date="2020-08" db="EMBL/GenBank/DDBJ databases">
        <title>Streptomyces sp. PSKA01 genome sequencing and assembly.</title>
        <authorList>
            <person name="Mandal S."/>
            <person name="Maiti P.K."/>
            <person name="Das P."/>
        </authorList>
    </citation>
    <scope>NUCLEOTIDE SEQUENCE [LARGE SCALE GENOMIC DNA]</scope>
    <source>
        <strain evidence="2 3">PSKA01</strain>
    </source>
</reference>
<organism evidence="2 3">
    <name type="scientific">Streptomyces cupreus</name>
    <dbReference type="NCBI Taxonomy" id="2759956"/>
    <lineage>
        <taxon>Bacteria</taxon>
        <taxon>Bacillati</taxon>
        <taxon>Actinomycetota</taxon>
        <taxon>Actinomycetes</taxon>
        <taxon>Kitasatosporales</taxon>
        <taxon>Streptomycetaceae</taxon>
        <taxon>Streptomyces</taxon>
    </lineage>
</organism>
<dbReference type="RefSeq" id="WP_186282716.1">
    <property type="nucleotide sequence ID" value="NZ_JACMSF010000013.1"/>
</dbReference>
<gene>
    <name evidence="2" type="ORF">H4N64_14555</name>
</gene>
<comment type="caution">
    <text evidence="2">The sequence shown here is derived from an EMBL/GenBank/DDBJ whole genome shotgun (WGS) entry which is preliminary data.</text>
</comment>
<evidence type="ECO:0000313" key="2">
    <source>
        <dbReference type="EMBL" id="MBC2902807.1"/>
    </source>
</evidence>